<dbReference type="InterPro" id="IPR002539">
    <property type="entry name" value="MaoC-like_dom"/>
</dbReference>
<evidence type="ECO:0000259" key="1">
    <source>
        <dbReference type="Pfam" id="PF01575"/>
    </source>
</evidence>
<gene>
    <name evidence="2" type="ORF">LCGC14_2398920</name>
</gene>
<feature type="domain" description="MaoC-like" evidence="1">
    <location>
        <begin position="13"/>
        <end position="117"/>
    </location>
</feature>
<proteinExistence type="predicted"/>
<dbReference type="AlphaFoldDB" id="A0A0F9BVZ8"/>
<dbReference type="PANTHER" id="PTHR43664">
    <property type="entry name" value="MONOAMINE OXIDASE-RELATED"/>
    <property type="match status" value="1"/>
</dbReference>
<dbReference type="InterPro" id="IPR029069">
    <property type="entry name" value="HotDog_dom_sf"/>
</dbReference>
<accession>A0A0F9BVZ8</accession>
<sequence>MQYFDDIPIGKKETVGPVELTKSDIIEFAERWDPQPFHLNEQAARESPFRGLTASGSHIFCVAARLTHKLKRVSLIAGLGQELRFPNPARPGDRLTLNTECVDKRESRSKADRGIVVYEHHLTNQDGEVVLEMKSTILVAKR</sequence>
<dbReference type="EMBL" id="LAZR01035971">
    <property type="protein sequence ID" value="KKL26075.1"/>
    <property type="molecule type" value="Genomic_DNA"/>
</dbReference>
<evidence type="ECO:0000313" key="2">
    <source>
        <dbReference type="EMBL" id="KKL26075.1"/>
    </source>
</evidence>
<comment type="caution">
    <text evidence="2">The sequence shown here is derived from an EMBL/GenBank/DDBJ whole genome shotgun (WGS) entry which is preliminary data.</text>
</comment>
<protein>
    <recommendedName>
        <fullName evidence="1">MaoC-like domain-containing protein</fullName>
    </recommendedName>
</protein>
<dbReference type="PANTHER" id="PTHR43664:SF1">
    <property type="entry name" value="BETA-METHYLMALYL-COA DEHYDRATASE"/>
    <property type="match status" value="1"/>
</dbReference>
<organism evidence="2">
    <name type="scientific">marine sediment metagenome</name>
    <dbReference type="NCBI Taxonomy" id="412755"/>
    <lineage>
        <taxon>unclassified sequences</taxon>
        <taxon>metagenomes</taxon>
        <taxon>ecological metagenomes</taxon>
    </lineage>
</organism>
<reference evidence="2" key="1">
    <citation type="journal article" date="2015" name="Nature">
        <title>Complex archaea that bridge the gap between prokaryotes and eukaryotes.</title>
        <authorList>
            <person name="Spang A."/>
            <person name="Saw J.H."/>
            <person name="Jorgensen S.L."/>
            <person name="Zaremba-Niedzwiedzka K."/>
            <person name="Martijn J."/>
            <person name="Lind A.E."/>
            <person name="van Eijk R."/>
            <person name="Schleper C."/>
            <person name="Guy L."/>
            <person name="Ettema T.J."/>
        </authorList>
    </citation>
    <scope>NUCLEOTIDE SEQUENCE</scope>
</reference>
<dbReference type="Pfam" id="PF01575">
    <property type="entry name" value="MaoC_dehydratas"/>
    <property type="match status" value="1"/>
</dbReference>
<dbReference type="InterPro" id="IPR052342">
    <property type="entry name" value="MCH/BMMD"/>
</dbReference>
<dbReference type="Gene3D" id="3.10.129.10">
    <property type="entry name" value="Hotdog Thioesterase"/>
    <property type="match status" value="1"/>
</dbReference>
<name>A0A0F9BVZ8_9ZZZZ</name>
<dbReference type="SUPFAM" id="SSF54637">
    <property type="entry name" value="Thioesterase/thiol ester dehydrase-isomerase"/>
    <property type="match status" value="1"/>
</dbReference>